<dbReference type="InterPro" id="IPR013216">
    <property type="entry name" value="Methyltransf_11"/>
</dbReference>
<dbReference type="PANTHER" id="PTHR45036:SF1">
    <property type="entry name" value="METHYLTRANSFERASE LIKE 7A"/>
    <property type="match status" value="1"/>
</dbReference>
<dbReference type="PANTHER" id="PTHR45036">
    <property type="entry name" value="METHYLTRANSFERASE LIKE 7B"/>
    <property type="match status" value="1"/>
</dbReference>
<protein>
    <submittedName>
        <fullName evidence="2">Class I SAM-dependent methyltransferase</fullName>
    </submittedName>
</protein>
<dbReference type="CDD" id="cd02440">
    <property type="entry name" value="AdoMet_MTases"/>
    <property type="match status" value="1"/>
</dbReference>
<dbReference type="GO" id="GO:0032259">
    <property type="term" value="P:methylation"/>
    <property type="evidence" value="ECO:0007669"/>
    <property type="project" value="UniProtKB-KW"/>
</dbReference>
<dbReference type="InterPro" id="IPR052356">
    <property type="entry name" value="Thiol_S-MT"/>
</dbReference>
<reference evidence="2 3" key="1">
    <citation type="submission" date="2019-03" db="EMBL/GenBank/DDBJ databases">
        <title>Draft genome sequences of novel Actinobacteria.</title>
        <authorList>
            <person name="Sahin N."/>
            <person name="Ay H."/>
            <person name="Saygin H."/>
        </authorList>
    </citation>
    <scope>NUCLEOTIDE SEQUENCE [LARGE SCALE GENOMIC DNA]</scope>
    <source>
        <strain evidence="2 3">CH32</strain>
    </source>
</reference>
<feature type="domain" description="Methyltransferase type 11" evidence="1">
    <location>
        <begin position="44"/>
        <end position="138"/>
    </location>
</feature>
<keyword evidence="3" id="KW-1185">Reference proteome</keyword>
<dbReference type="Gene3D" id="3.40.50.150">
    <property type="entry name" value="Vaccinia Virus protein VP39"/>
    <property type="match status" value="1"/>
</dbReference>
<keyword evidence="2" id="KW-0808">Transferase</keyword>
<evidence type="ECO:0000313" key="2">
    <source>
        <dbReference type="EMBL" id="TDD39532.1"/>
    </source>
</evidence>
<proteinExistence type="predicted"/>
<evidence type="ECO:0000313" key="3">
    <source>
        <dbReference type="Proteomes" id="UP000295302"/>
    </source>
</evidence>
<comment type="caution">
    <text evidence="2">The sequence shown here is derived from an EMBL/GenBank/DDBJ whole genome shotgun (WGS) entry which is preliminary data.</text>
</comment>
<dbReference type="Pfam" id="PF08241">
    <property type="entry name" value="Methyltransf_11"/>
    <property type="match status" value="1"/>
</dbReference>
<accession>A0A4R4Y8Z9</accession>
<organism evidence="2 3">
    <name type="scientific">Nonomuraea terrae</name>
    <dbReference type="NCBI Taxonomy" id="2530383"/>
    <lineage>
        <taxon>Bacteria</taxon>
        <taxon>Bacillati</taxon>
        <taxon>Actinomycetota</taxon>
        <taxon>Actinomycetes</taxon>
        <taxon>Streptosporangiales</taxon>
        <taxon>Streptosporangiaceae</taxon>
        <taxon>Nonomuraea</taxon>
    </lineage>
</organism>
<name>A0A4R4Y8Z9_9ACTN</name>
<gene>
    <name evidence="2" type="ORF">E1286_35185</name>
</gene>
<dbReference type="InterPro" id="IPR029063">
    <property type="entry name" value="SAM-dependent_MTases_sf"/>
</dbReference>
<dbReference type="AlphaFoldDB" id="A0A4R4Y8Z9"/>
<sequence>MAQTAGFQNPRFARAYVTAAELADRRGAYEHRRRLLTGLGGRVVEVGAGSGLNFAHYPPAVTEVVAVEPDDTLRAHAAAAAASAPVPVTVVPGHSEDLPGGAGAFDAAVTSLVLCTVPSPERALAEIARVLRPGGVLRFYEHVRSPNPVFGLFEDLIAPAWRRAAGGCHLNLDALATIRRAGFTVEAADRFTFSPQPGMPRLTHVTGRARLPRG</sequence>
<dbReference type="SUPFAM" id="SSF53335">
    <property type="entry name" value="S-adenosyl-L-methionine-dependent methyltransferases"/>
    <property type="match status" value="1"/>
</dbReference>
<dbReference type="RefSeq" id="WP_132619545.1">
    <property type="nucleotide sequence ID" value="NZ_SMKQ01000166.1"/>
</dbReference>
<keyword evidence="2" id="KW-0489">Methyltransferase</keyword>
<dbReference type="Proteomes" id="UP000295302">
    <property type="component" value="Unassembled WGS sequence"/>
</dbReference>
<dbReference type="EMBL" id="SMKQ01000166">
    <property type="protein sequence ID" value="TDD39532.1"/>
    <property type="molecule type" value="Genomic_DNA"/>
</dbReference>
<evidence type="ECO:0000259" key="1">
    <source>
        <dbReference type="Pfam" id="PF08241"/>
    </source>
</evidence>
<dbReference type="GO" id="GO:0008757">
    <property type="term" value="F:S-adenosylmethionine-dependent methyltransferase activity"/>
    <property type="evidence" value="ECO:0007669"/>
    <property type="project" value="InterPro"/>
</dbReference>
<dbReference type="OrthoDB" id="65624at2"/>